<evidence type="ECO:0000259" key="1">
    <source>
        <dbReference type="Pfam" id="PF00535"/>
    </source>
</evidence>
<dbReference type="Pfam" id="PF00535">
    <property type="entry name" value="Glycos_transf_2"/>
    <property type="match status" value="1"/>
</dbReference>
<dbReference type="PANTHER" id="PTHR43685:SF2">
    <property type="entry name" value="GLYCOSYLTRANSFERASE 2-LIKE DOMAIN-CONTAINING PROTEIN"/>
    <property type="match status" value="1"/>
</dbReference>
<dbReference type="CDD" id="cd00761">
    <property type="entry name" value="Glyco_tranf_GTA_type"/>
    <property type="match status" value="1"/>
</dbReference>
<reference evidence="2 3" key="1">
    <citation type="submission" date="2014-03" db="EMBL/GenBank/DDBJ databases">
        <title>Genome sequence of Clostridium litorale W6, DSM 5388.</title>
        <authorList>
            <person name="Poehlein A."/>
            <person name="Jagirdar A."/>
            <person name="Khonsari B."/>
            <person name="Chibani C.M."/>
            <person name="Gutierrez Gutierrez D.A."/>
            <person name="Davydova E."/>
            <person name="Alghaithi H.S."/>
            <person name="Nair K.P."/>
            <person name="Dhamotharan K."/>
            <person name="Chandran L."/>
            <person name="G W."/>
            <person name="Daniel R."/>
        </authorList>
    </citation>
    <scope>NUCLEOTIDE SEQUENCE [LARGE SCALE GENOMIC DNA]</scope>
    <source>
        <strain evidence="2 3">W6</strain>
    </source>
</reference>
<dbReference type="PANTHER" id="PTHR43685">
    <property type="entry name" value="GLYCOSYLTRANSFERASE"/>
    <property type="match status" value="1"/>
</dbReference>
<gene>
    <name evidence="2" type="ORF">CLIT_14c00450</name>
</gene>
<dbReference type="InterPro" id="IPR001173">
    <property type="entry name" value="Glyco_trans_2-like"/>
</dbReference>
<dbReference type="Gene3D" id="3.90.550.10">
    <property type="entry name" value="Spore Coat Polysaccharide Biosynthesis Protein SpsA, Chain A"/>
    <property type="match status" value="1"/>
</dbReference>
<dbReference type="InterPro" id="IPR050834">
    <property type="entry name" value="Glycosyltransf_2"/>
</dbReference>
<evidence type="ECO:0000313" key="3">
    <source>
        <dbReference type="Proteomes" id="UP000027946"/>
    </source>
</evidence>
<keyword evidence="3" id="KW-1185">Reference proteome</keyword>
<comment type="caution">
    <text evidence="2">The sequence shown here is derived from an EMBL/GenBank/DDBJ whole genome shotgun (WGS) entry which is preliminary data.</text>
</comment>
<evidence type="ECO:0000313" key="2">
    <source>
        <dbReference type="EMBL" id="KDR94584.1"/>
    </source>
</evidence>
<dbReference type="EMBL" id="JJMM01000014">
    <property type="protein sequence ID" value="KDR94584.1"/>
    <property type="molecule type" value="Genomic_DNA"/>
</dbReference>
<dbReference type="Proteomes" id="UP000027946">
    <property type="component" value="Unassembled WGS sequence"/>
</dbReference>
<proteinExistence type="predicted"/>
<accession>A0A069RBY9</accession>
<name>A0A069RBY9_PEPLI</name>
<dbReference type="eggNOG" id="COG0463">
    <property type="taxonomic scope" value="Bacteria"/>
</dbReference>
<dbReference type="STRING" id="1121324.CLIT_14c00450"/>
<sequence length="289" mass="34927">MDMLSKKIKRRVNLIREDSKRGIYRFFSLYYLKNRFDRQRIQENRDIYPIKKENPLISIRIPTYNRADILVNRTLKGILRQTYQNFEVVIVADHCSDNTEELVRSLDDPRIRYYNSQAYPKEHFMDSEKRWFVPGYTALTQALDLCMGDWIATTDDDDEWHPDHLEKLVNFAMENNYEVVYSKVKRELEEDVWDTVGDGIFEWGRVSHASVMYNKRLAFLRYSRDCWKYQMPYDGEFFDRLRMLGARIGFLDEVTAIHYREQNAEYLKEEKETKDEEEVKRLQSLKENE</sequence>
<keyword evidence="2" id="KW-0808">Transferase</keyword>
<feature type="domain" description="Glycosyltransferase 2-like" evidence="1">
    <location>
        <begin position="58"/>
        <end position="206"/>
    </location>
</feature>
<organism evidence="2 3">
    <name type="scientific">Peptoclostridium litorale DSM 5388</name>
    <dbReference type="NCBI Taxonomy" id="1121324"/>
    <lineage>
        <taxon>Bacteria</taxon>
        <taxon>Bacillati</taxon>
        <taxon>Bacillota</taxon>
        <taxon>Clostridia</taxon>
        <taxon>Peptostreptococcales</taxon>
        <taxon>Peptoclostridiaceae</taxon>
        <taxon>Peptoclostridium</taxon>
    </lineage>
</organism>
<dbReference type="AlphaFoldDB" id="A0A069RBY9"/>
<protein>
    <submittedName>
        <fullName evidence="2">Glycosyl transferase family 2</fullName>
    </submittedName>
</protein>
<dbReference type="InterPro" id="IPR029044">
    <property type="entry name" value="Nucleotide-diphossugar_trans"/>
</dbReference>
<dbReference type="GO" id="GO:0016740">
    <property type="term" value="F:transferase activity"/>
    <property type="evidence" value="ECO:0007669"/>
    <property type="project" value="UniProtKB-KW"/>
</dbReference>
<dbReference type="SUPFAM" id="SSF53448">
    <property type="entry name" value="Nucleotide-diphospho-sugar transferases"/>
    <property type="match status" value="1"/>
</dbReference>